<feature type="transmembrane region" description="Helical" evidence="6">
    <location>
        <begin position="135"/>
        <end position="162"/>
    </location>
</feature>
<evidence type="ECO:0000259" key="8">
    <source>
        <dbReference type="Pfam" id="PF22571"/>
    </source>
</evidence>
<keyword evidence="2" id="KW-1003">Cell membrane</keyword>
<feature type="domain" description="PspC-related ToastRack" evidence="9">
    <location>
        <begin position="378"/>
        <end position="505"/>
    </location>
</feature>
<dbReference type="InterPro" id="IPR054321">
    <property type="entry name" value="PspC-rel_TM"/>
</dbReference>
<dbReference type="EMBL" id="SWBQ01000002">
    <property type="protein sequence ID" value="TKC07372.1"/>
    <property type="molecule type" value="Genomic_DNA"/>
</dbReference>
<feature type="transmembrane region" description="Helical" evidence="6">
    <location>
        <begin position="220"/>
        <end position="247"/>
    </location>
</feature>
<dbReference type="PANTHER" id="PTHR33885:SF3">
    <property type="entry name" value="PHAGE SHOCK PROTEIN C"/>
    <property type="match status" value="1"/>
</dbReference>
<evidence type="ECO:0000256" key="4">
    <source>
        <dbReference type="ARBA" id="ARBA00022989"/>
    </source>
</evidence>
<feature type="transmembrane region" description="Helical" evidence="6">
    <location>
        <begin position="267"/>
        <end position="288"/>
    </location>
</feature>
<keyword evidence="4 6" id="KW-1133">Transmembrane helix</keyword>
<accession>A0A4U1CKM0</accession>
<dbReference type="RefSeq" id="WP_136835626.1">
    <property type="nucleotide sequence ID" value="NZ_SWBQ01000002.1"/>
</dbReference>
<keyword evidence="3 6" id="KW-0812">Transmembrane</keyword>
<dbReference type="GO" id="GO:0005886">
    <property type="term" value="C:plasma membrane"/>
    <property type="evidence" value="ECO:0007669"/>
    <property type="project" value="UniProtKB-SubCell"/>
</dbReference>
<evidence type="ECO:0000256" key="1">
    <source>
        <dbReference type="ARBA" id="ARBA00004162"/>
    </source>
</evidence>
<dbReference type="Pfam" id="PF04024">
    <property type="entry name" value="PspC"/>
    <property type="match status" value="1"/>
</dbReference>
<keyword evidence="11" id="KW-1185">Reference proteome</keyword>
<dbReference type="Pfam" id="PF22571">
    <property type="entry name" value="LiaI-LiaF-TM_PspC"/>
    <property type="match status" value="1"/>
</dbReference>
<dbReference type="OrthoDB" id="5772680at2"/>
<evidence type="ECO:0000256" key="6">
    <source>
        <dbReference type="SAM" id="Phobius"/>
    </source>
</evidence>
<evidence type="ECO:0000313" key="10">
    <source>
        <dbReference type="EMBL" id="TKC07372.1"/>
    </source>
</evidence>
<proteinExistence type="predicted"/>
<dbReference type="Pfam" id="PF22744">
    <property type="entry name" value="Toast-rack_PspC-Cterm"/>
    <property type="match status" value="1"/>
</dbReference>
<gene>
    <name evidence="10" type="ORF">FA047_08950</name>
</gene>
<evidence type="ECO:0000256" key="5">
    <source>
        <dbReference type="ARBA" id="ARBA00023136"/>
    </source>
</evidence>
<dbReference type="InterPro" id="IPR052027">
    <property type="entry name" value="PspC"/>
</dbReference>
<dbReference type="InterPro" id="IPR007168">
    <property type="entry name" value="Phageshock_PspC_N"/>
</dbReference>
<evidence type="ECO:0000256" key="3">
    <source>
        <dbReference type="ARBA" id="ARBA00022692"/>
    </source>
</evidence>
<sequence length="514" mass="58892">MKKTLNINIGNSIIYIEEDAYEMLTVYLNEVKQHFAKSADDFEIVTDIENRIAEMFAEKLEEQQKQVVNIEDVRYIISQMGSVKDFETSEEENQDSVHQELPAFNSVKKLYRDTDRGVVAGVCIGLSHYLNVDVIWIRLFAFLSIFLAGSGFIAYAVLWIMVPRAQTRAEKMEMMGEETNLKGFANSRHQLVSQSRGFIGEFFHVIGNFIESTGKVIFKIIAAIIVFFGSMFLLFMIVALAAFLGFWDSDMVHYFPVSIVNEEYLSSLTFAAFITFSVPVLALVLFSIRVAFNGKPINKTLSFGLLIIWIVGVVTGIFYVAKISSEFKEGAEFSQVAPLQPFKEYTLQIDRTRFFTKEDSLQYNIDAQNYKGRAILEDLDNEFDKPRNIRLNIEKSEDGKTTLTQNFKSRGKTFEVALKSAQQIHYGFLQQGAVLNFSPVLWFPKNASWRGQEVELTIKIPVGTNVKISKEFGRYLTGYRYWDCDHDPNSGFTEWVMTDAGFKCKYEYEEKEPE</sequence>
<dbReference type="Proteomes" id="UP000307244">
    <property type="component" value="Unassembled WGS sequence"/>
</dbReference>
<dbReference type="AlphaFoldDB" id="A0A4U1CKM0"/>
<keyword evidence="5 6" id="KW-0472">Membrane</keyword>
<evidence type="ECO:0000259" key="7">
    <source>
        <dbReference type="Pfam" id="PF04024"/>
    </source>
</evidence>
<feature type="domain" description="PspC-related transmembrane region" evidence="8">
    <location>
        <begin position="193"/>
        <end position="327"/>
    </location>
</feature>
<evidence type="ECO:0000256" key="2">
    <source>
        <dbReference type="ARBA" id="ARBA00022475"/>
    </source>
</evidence>
<evidence type="ECO:0000313" key="11">
    <source>
        <dbReference type="Proteomes" id="UP000307244"/>
    </source>
</evidence>
<reference evidence="10 11" key="1">
    <citation type="submission" date="2019-04" db="EMBL/GenBank/DDBJ databases">
        <title>Pedobacter sp. RP-3-15 sp. nov., isolated from Arctic soil.</title>
        <authorList>
            <person name="Dahal R.H."/>
            <person name="Kim D.-U."/>
        </authorList>
    </citation>
    <scope>NUCLEOTIDE SEQUENCE [LARGE SCALE GENOMIC DNA]</scope>
    <source>
        <strain evidence="10 11">RP-3-15</strain>
    </source>
</reference>
<dbReference type="InterPro" id="IPR054319">
    <property type="entry name" value="PspC-rel_ToastRack"/>
</dbReference>
<comment type="caution">
    <text evidence="10">The sequence shown here is derived from an EMBL/GenBank/DDBJ whole genome shotgun (WGS) entry which is preliminary data.</text>
</comment>
<protein>
    <submittedName>
        <fullName evidence="10">PspC domain-containing protein</fullName>
    </submittedName>
</protein>
<feature type="transmembrane region" description="Helical" evidence="6">
    <location>
        <begin position="300"/>
        <end position="321"/>
    </location>
</feature>
<organism evidence="10 11">
    <name type="scientific">Pedobacter frigoris</name>
    <dbReference type="NCBI Taxonomy" id="2571272"/>
    <lineage>
        <taxon>Bacteria</taxon>
        <taxon>Pseudomonadati</taxon>
        <taxon>Bacteroidota</taxon>
        <taxon>Sphingobacteriia</taxon>
        <taxon>Sphingobacteriales</taxon>
        <taxon>Sphingobacteriaceae</taxon>
        <taxon>Pedobacter</taxon>
    </lineage>
</organism>
<evidence type="ECO:0000259" key="9">
    <source>
        <dbReference type="Pfam" id="PF22744"/>
    </source>
</evidence>
<dbReference type="PANTHER" id="PTHR33885">
    <property type="entry name" value="PHAGE SHOCK PROTEIN C"/>
    <property type="match status" value="1"/>
</dbReference>
<feature type="domain" description="Phage shock protein PspC N-terminal" evidence="7">
    <location>
        <begin position="108"/>
        <end position="164"/>
    </location>
</feature>
<comment type="subcellular location">
    <subcellularLocation>
        <location evidence="1">Cell membrane</location>
        <topology evidence="1">Single-pass membrane protein</topology>
    </subcellularLocation>
</comment>
<name>A0A4U1CKM0_9SPHI</name>